<evidence type="ECO:0000313" key="7">
    <source>
        <dbReference type="Proteomes" id="UP000199118"/>
    </source>
</evidence>
<dbReference type="Proteomes" id="UP000199118">
    <property type="component" value="Unassembled WGS sequence"/>
</dbReference>
<dbReference type="NCBIfam" id="NF008243">
    <property type="entry name" value="PRK11019.1"/>
    <property type="match status" value="1"/>
</dbReference>
<evidence type="ECO:0000256" key="4">
    <source>
        <dbReference type="PROSITE-ProRule" id="PRU00510"/>
    </source>
</evidence>
<dbReference type="GO" id="GO:1900378">
    <property type="term" value="P:positive regulation of secondary metabolite biosynthetic process"/>
    <property type="evidence" value="ECO:0007669"/>
    <property type="project" value="TreeGrafter"/>
</dbReference>
<keyword evidence="7" id="KW-1185">Reference proteome</keyword>
<name>A0A1H2TMY2_9RHOB</name>
<reference evidence="6 7" key="1">
    <citation type="submission" date="2016-10" db="EMBL/GenBank/DDBJ databases">
        <authorList>
            <person name="de Groot N.N."/>
        </authorList>
    </citation>
    <scope>NUCLEOTIDE SEQUENCE [LARGE SCALE GENOMIC DNA]</scope>
    <source>
        <strain evidence="6 7">DSM 17890</strain>
    </source>
</reference>
<dbReference type="PROSITE" id="PS51128">
    <property type="entry name" value="ZF_DKSA_2"/>
    <property type="match status" value="1"/>
</dbReference>
<dbReference type="SUPFAM" id="SSF57716">
    <property type="entry name" value="Glucocorticoid receptor-like (DNA-binding domain)"/>
    <property type="match status" value="1"/>
</dbReference>
<gene>
    <name evidence="6" type="ORF">SAMN05444336_1011048</name>
</gene>
<evidence type="ECO:0000256" key="1">
    <source>
        <dbReference type="ARBA" id="ARBA00022723"/>
    </source>
</evidence>
<evidence type="ECO:0000256" key="2">
    <source>
        <dbReference type="ARBA" id="ARBA00022771"/>
    </source>
</evidence>
<dbReference type="GO" id="GO:0008270">
    <property type="term" value="F:zinc ion binding"/>
    <property type="evidence" value="ECO:0007669"/>
    <property type="project" value="UniProtKB-KW"/>
</dbReference>
<dbReference type="AlphaFoldDB" id="A0A1H2TMY2"/>
<dbReference type="Pfam" id="PF01258">
    <property type="entry name" value="zf-dskA_traR"/>
    <property type="match status" value="1"/>
</dbReference>
<dbReference type="STRING" id="356660.SAMN05444336_1011048"/>
<protein>
    <submittedName>
        <fullName evidence="6">Transcriptional regulator, TraR/DksA family</fullName>
    </submittedName>
</protein>
<feature type="zinc finger region" description="dksA C4-type" evidence="4">
    <location>
        <begin position="40"/>
        <end position="64"/>
    </location>
</feature>
<evidence type="ECO:0000313" key="6">
    <source>
        <dbReference type="EMBL" id="SDW45137.1"/>
    </source>
</evidence>
<dbReference type="PANTHER" id="PTHR38777:SF1">
    <property type="entry name" value="DNAK SUPPRESSOR PROTEIN"/>
    <property type="match status" value="1"/>
</dbReference>
<keyword evidence="1" id="KW-0479">Metal-binding</keyword>
<organism evidence="6 7">
    <name type="scientific">Albimonas donghaensis</name>
    <dbReference type="NCBI Taxonomy" id="356660"/>
    <lineage>
        <taxon>Bacteria</taxon>
        <taxon>Pseudomonadati</taxon>
        <taxon>Pseudomonadota</taxon>
        <taxon>Alphaproteobacteria</taxon>
        <taxon>Rhodobacterales</taxon>
        <taxon>Paracoccaceae</taxon>
        <taxon>Albimonas</taxon>
    </lineage>
</organism>
<feature type="domain" description="Zinc finger DksA/TraR C4-type" evidence="5">
    <location>
        <begin position="38"/>
        <end position="68"/>
    </location>
</feature>
<dbReference type="RefSeq" id="WP_092680022.1">
    <property type="nucleotide sequence ID" value="NZ_FNMZ01000001.1"/>
</dbReference>
<dbReference type="InterPro" id="IPR000962">
    <property type="entry name" value="Znf_DskA_TraR"/>
</dbReference>
<evidence type="ECO:0000259" key="5">
    <source>
        <dbReference type="Pfam" id="PF01258"/>
    </source>
</evidence>
<evidence type="ECO:0000256" key="3">
    <source>
        <dbReference type="ARBA" id="ARBA00022833"/>
    </source>
</evidence>
<sequence>MAGGWARDGAVNEQIDASIQDELSRLRATTAPRGESRTHCVECEEPIPEPRRAALSGVRLCIECQNERDAAPVVRGGVNRRGSKDSQLK</sequence>
<dbReference type="Gene3D" id="1.20.120.910">
    <property type="entry name" value="DksA, coiled-coil domain"/>
    <property type="match status" value="1"/>
</dbReference>
<keyword evidence="3" id="KW-0862">Zinc</keyword>
<proteinExistence type="predicted"/>
<dbReference type="EMBL" id="FNMZ01000001">
    <property type="protein sequence ID" value="SDW45137.1"/>
    <property type="molecule type" value="Genomic_DNA"/>
</dbReference>
<dbReference type="PANTHER" id="PTHR38777">
    <property type="entry name" value="FELS-2 PROPHAGE PROTEIN"/>
    <property type="match status" value="1"/>
</dbReference>
<keyword evidence="2" id="KW-0863">Zinc-finger</keyword>
<accession>A0A1H2TMY2</accession>
<dbReference type="OrthoDB" id="962301at2"/>